<evidence type="ECO:0000313" key="1">
    <source>
        <dbReference type="EMBL" id="MBK1660985.1"/>
    </source>
</evidence>
<evidence type="ECO:0000313" key="2">
    <source>
        <dbReference type="Proteomes" id="UP000697995"/>
    </source>
</evidence>
<accession>A0ABS1D3G7</accession>
<feature type="non-terminal residue" evidence="1">
    <location>
        <position position="1"/>
    </location>
</feature>
<reference evidence="1 2" key="1">
    <citation type="journal article" date="2020" name="Microorganisms">
        <title>Osmotic Adaptation and Compatible Solute Biosynthesis of Phototrophic Bacteria as Revealed from Genome Analyses.</title>
        <authorList>
            <person name="Imhoff J.F."/>
            <person name="Rahn T."/>
            <person name="Kunzel S."/>
            <person name="Keller A."/>
            <person name="Neulinger S.C."/>
        </authorList>
    </citation>
    <scope>NUCLEOTIDE SEQUENCE [LARGE SCALE GENOMIC DNA]</scope>
    <source>
        <strain evidence="1 2">DSM 15382</strain>
    </source>
</reference>
<dbReference type="Proteomes" id="UP000697995">
    <property type="component" value="Unassembled WGS sequence"/>
</dbReference>
<dbReference type="Pfam" id="PF09684">
    <property type="entry name" value="Tail_P2_I"/>
    <property type="match status" value="1"/>
</dbReference>
<gene>
    <name evidence="1" type="ORF">CKO45_22470</name>
</gene>
<comment type="caution">
    <text evidence="1">The sequence shown here is derived from an EMBL/GenBank/DDBJ whole genome shotgun (WGS) entry which is preliminary data.</text>
</comment>
<protein>
    <submittedName>
        <fullName evidence="1">Phage tail protein</fullName>
    </submittedName>
</protein>
<name>A0ABS1D3G7_9PROT</name>
<sequence length="390" mass="40738">ADAAATAALAAALAAAPLHRQPAPVWSPTGSELPWHPGFCPPEPGRAGTFDLLLQAPTGAVRRLVGRRLDLVALLSGDGRASPSLHALRAWAPRFSWQEAYLPPLFRQAAPPDATPGPANGPDLRERLFSVFEATLTPLETRIGESELLLDPARTPAAALPFLASFLGRTPEPGWPEARQRAELAGLGALLPRRGTLAAVQAALDVASDGGVRRGEVVVVENYRLRRSMATILGIPMDDETHPLTLGSGASGNSIVGDTLILSEAAAREALALFAPGLATADEAAAVQRFFAQHAHQVSILLHGRGALARPAVEAAARREMPAHVQWRVMEARAGFVLGLAPLLGVDSFLVEEPPPVPVTLDEVALGRAGLVLDPAALAPEAVRPASGPG</sequence>
<dbReference type="InterPro" id="IPR006521">
    <property type="entry name" value="Tail_protein_I"/>
</dbReference>
<dbReference type="RefSeq" id="WP_200306134.1">
    <property type="nucleotide sequence ID" value="NZ_NRSG01000236.1"/>
</dbReference>
<keyword evidence="2" id="KW-1185">Reference proteome</keyword>
<proteinExistence type="predicted"/>
<organism evidence="1 2">
    <name type="scientific">Paracraurococcus ruber</name>
    <dbReference type="NCBI Taxonomy" id="77675"/>
    <lineage>
        <taxon>Bacteria</taxon>
        <taxon>Pseudomonadati</taxon>
        <taxon>Pseudomonadota</taxon>
        <taxon>Alphaproteobacteria</taxon>
        <taxon>Acetobacterales</taxon>
        <taxon>Roseomonadaceae</taxon>
        <taxon>Paracraurococcus</taxon>
    </lineage>
</organism>
<dbReference type="EMBL" id="NRSG01000236">
    <property type="protein sequence ID" value="MBK1660985.1"/>
    <property type="molecule type" value="Genomic_DNA"/>
</dbReference>